<evidence type="ECO:0000313" key="2">
    <source>
        <dbReference type="EMBL" id="MFD1939786.1"/>
    </source>
</evidence>
<feature type="domain" description="Carrier" evidence="1">
    <location>
        <begin position="5"/>
        <end position="83"/>
    </location>
</feature>
<sequence>MADDQIVSDLLVFIRTQFLDGDPAGELTDDTPLLAWGVLDSFKTARLVAFIQDELGSPIPPEQLNATNFHDIRSIAELVRSNGGRAGAARGGGLP</sequence>
<dbReference type="Pfam" id="PF00550">
    <property type="entry name" value="PP-binding"/>
    <property type="match status" value="1"/>
</dbReference>
<proteinExistence type="predicted"/>
<accession>A0ABW4TD78</accession>
<keyword evidence="3" id="KW-1185">Reference proteome</keyword>
<dbReference type="EMBL" id="JBHUFV010000096">
    <property type="protein sequence ID" value="MFD1939786.1"/>
    <property type="molecule type" value="Genomic_DNA"/>
</dbReference>
<name>A0ABW4TD78_9ACTN</name>
<evidence type="ECO:0000259" key="1">
    <source>
        <dbReference type="PROSITE" id="PS50075"/>
    </source>
</evidence>
<dbReference type="InterPro" id="IPR009081">
    <property type="entry name" value="PP-bd_ACP"/>
</dbReference>
<dbReference type="PROSITE" id="PS50075">
    <property type="entry name" value="CARRIER"/>
    <property type="match status" value="1"/>
</dbReference>
<protein>
    <submittedName>
        <fullName evidence="2">Acyl carrier protein</fullName>
    </submittedName>
</protein>
<dbReference type="Proteomes" id="UP001597368">
    <property type="component" value="Unassembled WGS sequence"/>
</dbReference>
<dbReference type="InterPro" id="IPR036736">
    <property type="entry name" value="ACP-like_sf"/>
</dbReference>
<comment type="caution">
    <text evidence="2">The sequence shown here is derived from an EMBL/GenBank/DDBJ whole genome shotgun (WGS) entry which is preliminary data.</text>
</comment>
<dbReference type="SUPFAM" id="SSF47336">
    <property type="entry name" value="ACP-like"/>
    <property type="match status" value="1"/>
</dbReference>
<organism evidence="2 3">
    <name type="scientific">Nonomuraea mangrovi</name>
    <dbReference type="NCBI Taxonomy" id="2316207"/>
    <lineage>
        <taxon>Bacteria</taxon>
        <taxon>Bacillati</taxon>
        <taxon>Actinomycetota</taxon>
        <taxon>Actinomycetes</taxon>
        <taxon>Streptosporangiales</taxon>
        <taxon>Streptosporangiaceae</taxon>
        <taxon>Nonomuraea</taxon>
    </lineage>
</organism>
<dbReference type="Gene3D" id="1.10.1200.10">
    <property type="entry name" value="ACP-like"/>
    <property type="match status" value="1"/>
</dbReference>
<gene>
    <name evidence="2" type="ORF">ACFSKW_50855</name>
</gene>
<evidence type="ECO:0000313" key="3">
    <source>
        <dbReference type="Proteomes" id="UP001597368"/>
    </source>
</evidence>
<dbReference type="RefSeq" id="WP_379582383.1">
    <property type="nucleotide sequence ID" value="NZ_JBHUFV010000096.1"/>
</dbReference>
<reference evidence="3" key="1">
    <citation type="journal article" date="2019" name="Int. J. Syst. Evol. Microbiol.">
        <title>The Global Catalogue of Microorganisms (GCM) 10K type strain sequencing project: providing services to taxonomists for standard genome sequencing and annotation.</title>
        <authorList>
            <consortium name="The Broad Institute Genomics Platform"/>
            <consortium name="The Broad Institute Genome Sequencing Center for Infectious Disease"/>
            <person name="Wu L."/>
            <person name="Ma J."/>
        </authorList>
    </citation>
    <scope>NUCLEOTIDE SEQUENCE [LARGE SCALE GENOMIC DNA]</scope>
    <source>
        <strain evidence="3">ICMP 6774ER</strain>
    </source>
</reference>